<dbReference type="InterPro" id="IPR006448">
    <property type="entry name" value="Phage_term_ssu_P27"/>
</dbReference>
<proteinExistence type="predicted"/>
<dbReference type="AlphaFoldDB" id="A0A2T5Q2G3"/>
<sequence length="158" mass="18241">MMVKHAFYQQNNGHLSYSPPKYLTPIAKTCWRKVVPFLEATNRVQRIDSMLVEQYCVQYQEYRNAYDTLQKEGAQQKIYRSLQDVQTGKVIGKDFVGWKKNPAVGRLKDATQMLNTIGIQLGLSPKSRAELFKTVQSKKEEGSTVKSIQEFFVSNKKR</sequence>
<evidence type="ECO:0000313" key="1">
    <source>
        <dbReference type="EMBL" id="PTV03455.1"/>
    </source>
</evidence>
<accession>A0A2T5Q2G3</accession>
<dbReference type="Pfam" id="PF05119">
    <property type="entry name" value="Terminase_4"/>
    <property type="match status" value="1"/>
</dbReference>
<gene>
    <name evidence="1" type="ORF">DB325_07545</name>
</gene>
<organism evidence="1 2">
    <name type="scientific">Limosilactobacillus reuteri</name>
    <name type="common">Lactobacillus reuteri</name>
    <dbReference type="NCBI Taxonomy" id="1598"/>
    <lineage>
        <taxon>Bacteria</taxon>
        <taxon>Bacillati</taxon>
        <taxon>Bacillota</taxon>
        <taxon>Bacilli</taxon>
        <taxon>Lactobacillales</taxon>
        <taxon>Lactobacillaceae</taxon>
        <taxon>Limosilactobacillus</taxon>
    </lineage>
</organism>
<reference evidence="2" key="1">
    <citation type="submission" date="2018-04" db="EMBL/GenBank/DDBJ databases">
        <title>Draft Genome Sequences of 10 Lactobacillus Species from 22 Commercial Probiotic Products.</title>
        <authorList>
            <person name="Gangiredla J."/>
            <person name="Barnaba T.J."/>
            <person name="Mammel M.K."/>
            <person name="Lacher D.W."/>
            <person name="Elkins C.A."/>
            <person name="Lampel K.A."/>
            <person name="Whitehouse C.A."/>
            <person name="Tartera C."/>
        </authorList>
    </citation>
    <scope>NUCLEOTIDE SEQUENCE [LARGE SCALE GENOMIC DNA]</scope>
    <source>
        <strain evidence="2">DS12_10</strain>
    </source>
</reference>
<dbReference type="Proteomes" id="UP000244083">
    <property type="component" value="Unassembled WGS sequence"/>
</dbReference>
<comment type="caution">
    <text evidence="1">The sequence shown here is derived from an EMBL/GenBank/DDBJ whole genome shotgun (WGS) entry which is preliminary data.</text>
</comment>
<name>A0A2T5Q2G3_LIMRT</name>
<evidence type="ECO:0000313" key="2">
    <source>
        <dbReference type="Proteomes" id="UP000244083"/>
    </source>
</evidence>
<protein>
    <submittedName>
        <fullName evidence="1">Phage terminase small subunit P27 family</fullName>
    </submittedName>
</protein>
<dbReference type="NCBIfam" id="TIGR01558">
    <property type="entry name" value="sm_term_P27"/>
    <property type="match status" value="1"/>
</dbReference>
<dbReference type="EMBL" id="QAZN01000014">
    <property type="protein sequence ID" value="PTV03455.1"/>
    <property type="molecule type" value="Genomic_DNA"/>
</dbReference>